<feature type="region of interest" description="Disordered" evidence="1">
    <location>
        <begin position="95"/>
        <end position="162"/>
    </location>
</feature>
<dbReference type="EMBL" id="LR743504">
    <property type="protein sequence ID" value="CAA2102002.1"/>
    <property type="molecule type" value="Genomic_DNA"/>
</dbReference>
<evidence type="ECO:0000313" key="2">
    <source>
        <dbReference type="EMBL" id="CAA2102002.1"/>
    </source>
</evidence>
<organism evidence="2">
    <name type="scientific">Methylobacterium bullatum</name>
    <dbReference type="NCBI Taxonomy" id="570505"/>
    <lineage>
        <taxon>Bacteria</taxon>
        <taxon>Pseudomonadati</taxon>
        <taxon>Pseudomonadota</taxon>
        <taxon>Alphaproteobacteria</taxon>
        <taxon>Hyphomicrobiales</taxon>
        <taxon>Methylobacteriaceae</taxon>
        <taxon>Methylobacterium</taxon>
    </lineage>
</organism>
<gene>
    <name evidence="2" type="ORF">MBUL_01464</name>
</gene>
<accession>A0A679IPT6</accession>
<evidence type="ECO:0000256" key="1">
    <source>
        <dbReference type="SAM" id="MobiDB-lite"/>
    </source>
</evidence>
<name>A0A679IPT6_9HYPH</name>
<proteinExistence type="predicted"/>
<reference evidence="2" key="1">
    <citation type="submission" date="2019-12" db="EMBL/GenBank/DDBJ databases">
        <authorList>
            <person name="Cremers G."/>
        </authorList>
    </citation>
    <scope>NUCLEOTIDE SEQUENCE</scope>
    <source>
        <strain evidence="2">Mbul1</strain>
    </source>
</reference>
<dbReference type="AlphaFoldDB" id="A0A679IPT6"/>
<sequence length="162" mass="17449">MATHAYTTPSLLPATDSERRALLGTQQARRSLLDADRDNTPGPVTLAIRGVRPNERSSSEMRQRQMVEEAKALRDLRRRVANAVEVAIAFLDAAGGDPDFEDGADDEPSLGSLGGTGTARMLTGFGFKGERWAGGSDDDREEDAGDMPETVNEDGDFFGLGY</sequence>
<protein>
    <submittedName>
        <fullName evidence="2">Uncharacterized protein</fullName>
    </submittedName>
</protein>
<feature type="compositionally biased region" description="Acidic residues" evidence="1">
    <location>
        <begin position="136"/>
        <end position="156"/>
    </location>
</feature>
<feature type="compositionally biased region" description="Acidic residues" evidence="1">
    <location>
        <begin position="98"/>
        <end position="108"/>
    </location>
</feature>